<protein>
    <recommendedName>
        <fullName evidence="3">Restriction endonuclease</fullName>
    </recommendedName>
</protein>
<dbReference type="SUPFAM" id="SSF52540">
    <property type="entry name" value="P-loop containing nucleoside triphosphate hydrolases"/>
    <property type="match status" value="1"/>
</dbReference>
<gene>
    <name evidence="1" type="ORF">SAMN05444165_0410</name>
</gene>
<evidence type="ECO:0000313" key="1">
    <source>
        <dbReference type="EMBL" id="SIN99114.1"/>
    </source>
</evidence>
<evidence type="ECO:0008006" key="3">
    <source>
        <dbReference type="Google" id="ProtNLM"/>
    </source>
</evidence>
<dbReference type="RefSeq" id="WP_083640202.1">
    <property type="nucleotide sequence ID" value="NZ_FSRU01000001.1"/>
</dbReference>
<dbReference type="Proteomes" id="UP000185151">
    <property type="component" value="Unassembled WGS sequence"/>
</dbReference>
<dbReference type="OrthoDB" id="9781481at2"/>
<reference evidence="1 2" key="1">
    <citation type="submission" date="2016-11" db="EMBL/GenBank/DDBJ databases">
        <authorList>
            <person name="Jaros S."/>
            <person name="Januszkiewicz K."/>
            <person name="Wedrychowicz H."/>
        </authorList>
    </citation>
    <scope>NUCLEOTIDE SEQUENCE [LARGE SCALE GENOMIC DNA]</scope>
    <source>
        <strain evidence="1 2">GAS95</strain>
    </source>
</reference>
<organism evidence="1 2">
    <name type="scientific">Paraburkholderia phenazinium</name>
    <dbReference type="NCBI Taxonomy" id="60549"/>
    <lineage>
        <taxon>Bacteria</taxon>
        <taxon>Pseudomonadati</taxon>
        <taxon>Pseudomonadota</taxon>
        <taxon>Betaproteobacteria</taxon>
        <taxon>Burkholderiales</taxon>
        <taxon>Burkholderiaceae</taxon>
        <taxon>Paraburkholderia</taxon>
    </lineage>
</organism>
<sequence length="854" mass="94599">MSFEEIVAGLQIQRPELRIEQRNDGCSIWLSDEIQPAKRLLRVTRAPGEGPLTIKRAVSSLVEGKDVRLKFDGSVDDFVDIVDAELALSQANAGERVAVERTGLKVAGKLLDENMFRREVESLFKSPPAREAENWFPRLQRFLSTTRGASAVQLRDKAFLKELFDSDHVSATGMCTVRSAPAIENDDFVAWFSNKASQPLPAESQEVAAWLVELHDEIAAKFRELCGKRPFLKINRALCALFPDYFTTVADEGKLTELYRALGGKGRIHAIHMHIAIRKMVEDILGPAAPGTLDSVKQMCLPWLLYRQISDVKEAAVPQSEAAPADGLVPMPAVLRRKGLTAIKGYFQTLLGYLPALSGDGLTEEDFRDLIRESNPTLVDSSIRTTINVVMREFDLCRRNGGVYQLNARGINLLESQDPQELADQLLTKVLGVDYTIRTLAAGSKSKAELVALLQTVNPGWTTAFAPTALLGWLMSMRVISYEPISGYALTEVGQQWNELITWEPPKLPKATETVVEIQAEVDAKLALPDWAKVKQRLADAAAGSFKWDQGLVEQLHGGLWFHPVRHFAVMAGLSGSGKTQLALNYADALCGTQPAGQESVKVLPVQPGWFDTSPLLGYVHPIQQSMYVGTPFLDLVLRAAENPTTPHVAILDEMNLSHPEQYLAPILSAMETHGVIDLHQMDEEVSGVPSQIRYPANLAIIGTVNMDETTHGLSDKVLDRAFTLEFWKIDVESFPKWGTLEAEDVRAKAKAVLGKLMEALEPVRLHFGWRTIDDVVSYLAFSRGLGVSPDKALDDVLYAKVLPKLRGEHSERFAEAVAQIQDICREYGLARCASKVQEMVRDLSETGSTRFWR</sequence>
<dbReference type="InterPro" id="IPR027417">
    <property type="entry name" value="P-loop_NTPase"/>
</dbReference>
<dbReference type="Gene3D" id="3.40.50.300">
    <property type="entry name" value="P-loop containing nucleotide triphosphate hydrolases"/>
    <property type="match status" value="1"/>
</dbReference>
<dbReference type="EMBL" id="FSRU01000001">
    <property type="protein sequence ID" value="SIN99114.1"/>
    <property type="molecule type" value="Genomic_DNA"/>
</dbReference>
<name>A0A1N6FV08_9BURK</name>
<evidence type="ECO:0000313" key="2">
    <source>
        <dbReference type="Proteomes" id="UP000185151"/>
    </source>
</evidence>
<proteinExistence type="predicted"/>
<keyword evidence="2" id="KW-1185">Reference proteome</keyword>
<accession>A0A1N6FV08</accession>
<dbReference type="AlphaFoldDB" id="A0A1N6FV08"/>